<dbReference type="PANTHER" id="PTHR43391:SF14">
    <property type="entry name" value="DEHYDROGENASE_REDUCTASE SDR FAMILY PROTEIN 7-LIKE"/>
    <property type="match status" value="1"/>
</dbReference>
<evidence type="ECO:0000313" key="6">
    <source>
        <dbReference type="EMBL" id="MCX2974250.1"/>
    </source>
</evidence>
<sequence length="294" mass="31392">MNIFENKTVVISGGAEGIGLAVARALGKRGMNIVIADIDATQLSVAEAELAGAGIPVLATTLDVADLSQWKRVAEQSIERFGKVHMVVNNAGVGGKGGTIEETDSSTWQWVIDVNLMGVVYGTQVMVPLMKSHGEGGWVVNVASMAGFGPLPLATPYTATKAAVVAMTENWAQELAPEGIHACVLCPGFTQTRINLSERNKHDRYTNNESGDESKSASSLNSTLKKVVETGMPSGVVAERLIEALEAKELYVFTHPSYRPLVNVRFNATAVAFDNAIQSPLLANYKDLMLPSFN</sequence>
<protein>
    <submittedName>
        <fullName evidence="6">SDR family NAD(P)-dependent oxidoreductase</fullName>
    </submittedName>
</protein>
<accession>A0ABT3SWE5</accession>
<dbReference type="InterPro" id="IPR002347">
    <property type="entry name" value="SDR_fam"/>
</dbReference>
<keyword evidence="7" id="KW-1185">Reference proteome</keyword>
<proteinExistence type="inferred from homology"/>
<comment type="caution">
    <text evidence="6">The sequence shown here is derived from an EMBL/GenBank/DDBJ whole genome shotgun (WGS) entry which is preliminary data.</text>
</comment>
<keyword evidence="2" id="KW-0521">NADP</keyword>
<dbReference type="Pfam" id="PF00106">
    <property type="entry name" value="adh_short"/>
    <property type="match status" value="1"/>
</dbReference>
<dbReference type="Gene3D" id="3.40.50.720">
    <property type="entry name" value="NAD(P)-binding Rossmann-like Domain"/>
    <property type="match status" value="1"/>
</dbReference>
<dbReference type="EMBL" id="SHNP01000004">
    <property type="protein sequence ID" value="MCX2974250.1"/>
    <property type="molecule type" value="Genomic_DNA"/>
</dbReference>
<evidence type="ECO:0000256" key="3">
    <source>
        <dbReference type="ARBA" id="ARBA00023002"/>
    </source>
</evidence>
<dbReference type="InterPro" id="IPR020904">
    <property type="entry name" value="Sc_DH/Rdtase_CS"/>
</dbReference>
<evidence type="ECO:0000256" key="5">
    <source>
        <dbReference type="SAM" id="MobiDB-lite"/>
    </source>
</evidence>
<gene>
    <name evidence="6" type="ORF">EYC87_11715</name>
</gene>
<dbReference type="CDD" id="cd05233">
    <property type="entry name" value="SDR_c"/>
    <property type="match status" value="1"/>
</dbReference>
<dbReference type="SUPFAM" id="SSF51735">
    <property type="entry name" value="NAD(P)-binding Rossmann-fold domains"/>
    <property type="match status" value="1"/>
</dbReference>
<reference evidence="6" key="1">
    <citation type="submission" date="2019-02" db="EMBL/GenBank/DDBJ databases">
        <authorList>
            <person name="Li S.-H."/>
        </authorList>
    </citation>
    <scope>NUCLEOTIDE SEQUENCE</scope>
    <source>
        <strain evidence="6">IMCC8485</strain>
    </source>
</reference>
<evidence type="ECO:0000256" key="4">
    <source>
        <dbReference type="RuleBase" id="RU000363"/>
    </source>
</evidence>
<dbReference type="PROSITE" id="PS00061">
    <property type="entry name" value="ADH_SHORT"/>
    <property type="match status" value="1"/>
</dbReference>
<evidence type="ECO:0000313" key="7">
    <source>
        <dbReference type="Proteomes" id="UP001143307"/>
    </source>
</evidence>
<dbReference type="PANTHER" id="PTHR43391">
    <property type="entry name" value="RETINOL DEHYDROGENASE-RELATED"/>
    <property type="match status" value="1"/>
</dbReference>
<dbReference type="RefSeq" id="WP_279253045.1">
    <property type="nucleotide sequence ID" value="NZ_SHNP01000004.1"/>
</dbReference>
<dbReference type="InterPro" id="IPR036291">
    <property type="entry name" value="NAD(P)-bd_dom_sf"/>
</dbReference>
<dbReference type="PRINTS" id="PR00080">
    <property type="entry name" value="SDRFAMILY"/>
</dbReference>
<evidence type="ECO:0000256" key="1">
    <source>
        <dbReference type="ARBA" id="ARBA00006484"/>
    </source>
</evidence>
<evidence type="ECO:0000256" key="2">
    <source>
        <dbReference type="ARBA" id="ARBA00022857"/>
    </source>
</evidence>
<feature type="region of interest" description="Disordered" evidence="5">
    <location>
        <begin position="200"/>
        <end position="220"/>
    </location>
</feature>
<dbReference type="PRINTS" id="PR00081">
    <property type="entry name" value="GDHRDH"/>
</dbReference>
<comment type="similarity">
    <text evidence="1 4">Belongs to the short-chain dehydrogenases/reductases (SDR) family.</text>
</comment>
<keyword evidence="3" id="KW-0560">Oxidoreductase</keyword>
<name>A0ABT3SWE5_9GAMM</name>
<dbReference type="Proteomes" id="UP001143307">
    <property type="component" value="Unassembled WGS sequence"/>
</dbReference>
<organism evidence="6 7">
    <name type="scientific">Candidatus Seongchinamella marina</name>
    <dbReference type="NCBI Taxonomy" id="2518990"/>
    <lineage>
        <taxon>Bacteria</taxon>
        <taxon>Pseudomonadati</taxon>
        <taxon>Pseudomonadota</taxon>
        <taxon>Gammaproteobacteria</taxon>
        <taxon>Cellvibrionales</taxon>
        <taxon>Halieaceae</taxon>
        <taxon>Seongchinamella</taxon>
    </lineage>
</organism>